<evidence type="ECO:0000313" key="12">
    <source>
        <dbReference type="Proteomes" id="UP000063789"/>
    </source>
</evidence>
<keyword evidence="8" id="KW-1003">Cell membrane</keyword>
<keyword evidence="8" id="KW-0375">Hydrogen ion transport</keyword>
<organism evidence="11 12">
    <name type="scientific">Gordonia phthalatica</name>
    <dbReference type="NCBI Taxonomy" id="1136941"/>
    <lineage>
        <taxon>Bacteria</taxon>
        <taxon>Bacillati</taxon>
        <taxon>Actinomycetota</taxon>
        <taxon>Actinomycetes</taxon>
        <taxon>Mycobacteriales</taxon>
        <taxon>Gordoniaceae</taxon>
        <taxon>Gordonia</taxon>
    </lineage>
</organism>
<keyword evidence="3 8" id="KW-0813">Transport</keyword>
<keyword evidence="12" id="KW-1185">Reference proteome</keyword>
<evidence type="ECO:0000259" key="10">
    <source>
        <dbReference type="Pfam" id="PF02823"/>
    </source>
</evidence>
<comment type="similarity">
    <text evidence="2 8 9">Belongs to the ATPase epsilon chain family.</text>
</comment>
<dbReference type="SUPFAM" id="SSF51344">
    <property type="entry name" value="Epsilon subunit of F1F0-ATP synthase N-terminal domain"/>
    <property type="match status" value="1"/>
</dbReference>
<gene>
    <name evidence="8" type="primary">atpC</name>
    <name evidence="11" type="ORF">ACH46_07250</name>
</gene>
<evidence type="ECO:0000256" key="3">
    <source>
        <dbReference type="ARBA" id="ARBA00022448"/>
    </source>
</evidence>
<dbReference type="GO" id="GO:0045259">
    <property type="term" value="C:proton-transporting ATP synthase complex"/>
    <property type="evidence" value="ECO:0007669"/>
    <property type="project" value="UniProtKB-KW"/>
</dbReference>
<dbReference type="Proteomes" id="UP000063789">
    <property type="component" value="Chromosome"/>
</dbReference>
<sequence>MADKTFRLEVVSPDSELYSGDATFIVAQTTVGELGILAGHSPLLAELAPGGFVKVTEASGNQTAFAVQGGFLSVTGESITVLAEAAQFASEIDVAAERAVLESAEPGSDDYLHAKSRVRAVEAVS</sequence>
<name>A0A0N9N2B3_9ACTN</name>
<dbReference type="EMBL" id="CP011853">
    <property type="protein sequence ID" value="ALG84337.1"/>
    <property type="molecule type" value="Genomic_DNA"/>
</dbReference>
<dbReference type="HAMAP" id="MF_00530">
    <property type="entry name" value="ATP_synth_epsil_bac"/>
    <property type="match status" value="1"/>
</dbReference>
<evidence type="ECO:0000256" key="1">
    <source>
        <dbReference type="ARBA" id="ARBA00004202"/>
    </source>
</evidence>
<evidence type="ECO:0000313" key="11">
    <source>
        <dbReference type="EMBL" id="ALG84337.1"/>
    </source>
</evidence>
<dbReference type="GO" id="GO:0046933">
    <property type="term" value="F:proton-transporting ATP synthase activity, rotational mechanism"/>
    <property type="evidence" value="ECO:0007669"/>
    <property type="project" value="UniProtKB-UniRule"/>
</dbReference>
<dbReference type="RefSeq" id="WP_062392319.1">
    <property type="nucleotide sequence ID" value="NZ_CP011853.1"/>
</dbReference>
<evidence type="ECO:0000256" key="2">
    <source>
        <dbReference type="ARBA" id="ARBA00005712"/>
    </source>
</evidence>
<reference evidence="12" key="1">
    <citation type="submission" date="2015-06" db="EMBL/GenBank/DDBJ databases">
        <title>Complete genome sequence and metabolic analysis of phthalate degradation pathway in Gordonia sp. QH-11.</title>
        <authorList>
            <person name="Jin D."/>
            <person name="Kong X."/>
            <person name="Bai Z."/>
        </authorList>
    </citation>
    <scope>NUCLEOTIDE SEQUENCE [LARGE SCALE GENOMIC DNA]</scope>
    <source>
        <strain evidence="12">QH-11</strain>
    </source>
</reference>
<dbReference type="GO" id="GO:0005886">
    <property type="term" value="C:plasma membrane"/>
    <property type="evidence" value="ECO:0007669"/>
    <property type="project" value="UniProtKB-SubCell"/>
</dbReference>
<dbReference type="CDD" id="cd12152">
    <property type="entry name" value="F1-ATPase_delta"/>
    <property type="match status" value="1"/>
</dbReference>
<dbReference type="OrthoDB" id="9791445at2"/>
<dbReference type="Gene3D" id="2.60.15.10">
    <property type="entry name" value="F0F1 ATP synthase delta/epsilon subunit, N-terminal"/>
    <property type="match status" value="1"/>
</dbReference>
<evidence type="ECO:0000256" key="6">
    <source>
        <dbReference type="ARBA" id="ARBA00023196"/>
    </source>
</evidence>
<dbReference type="STRING" id="1136941.ACH46_07250"/>
<keyword evidence="7 8" id="KW-0066">ATP synthesis</keyword>
<evidence type="ECO:0000256" key="9">
    <source>
        <dbReference type="RuleBase" id="RU003656"/>
    </source>
</evidence>
<dbReference type="InterPro" id="IPR036771">
    <property type="entry name" value="ATPsynth_dsu/esu_N"/>
</dbReference>
<dbReference type="NCBIfam" id="NF009977">
    <property type="entry name" value="PRK13442.1"/>
    <property type="match status" value="1"/>
</dbReference>
<dbReference type="KEGG" id="goq:ACH46_07250"/>
<reference evidence="11 12" key="2">
    <citation type="journal article" date="2017" name="Int. J. Syst. Evol. Microbiol.">
        <title>Gordonia phthalatica sp. nov., a di-n-butyl phthalate-degrading bacterium isolated from activated sludge.</title>
        <authorList>
            <person name="Jin D."/>
            <person name="Kong X."/>
            <person name="Jia M."/>
            <person name="Yu X."/>
            <person name="Wang X."/>
            <person name="Zhuang X."/>
            <person name="Deng Y."/>
            <person name="Bai Z."/>
        </authorList>
    </citation>
    <scope>NUCLEOTIDE SEQUENCE [LARGE SCALE GENOMIC DNA]</scope>
    <source>
        <strain evidence="11 12">QH-11</strain>
    </source>
</reference>
<dbReference type="PATRIC" id="fig|1136941.3.peg.1486"/>
<dbReference type="PANTHER" id="PTHR13822">
    <property type="entry name" value="ATP SYNTHASE DELTA/EPSILON CHAIN"/>
    <property type="match status" value="1"/>
</dbReference>
<comment type="function">
    <text evidence="8">Produces ATP from ADP in the presence of a proton gradient across the membrane.</text>
</comment>
<evidence type="ECO:0000256" key="5">
    <source>
        <dbReference type="ARBA" id="ARBA00023136"/>
    </source>
</evidence>
<comment type="subcellular location">
    <subcellularLocation>
        <location evidence="1 8">Cell membrane</location>
        <topology evidence="1 8">Peripheral membrane protein</topology>
    </subcellularLocation>
</comment>
<comment type="subunit">
    <text evidence="8 9">F-type ATPases have 2 components, CF(1) - the catalytic core - and CF(0) - the membrane proton channel. CF(1) has five subunits: alpha(3), beta(3), gamma(1), delta(1), epsilon(1). CF(0) has three main subunits: a, b and c.</text>
</comment>
<dbReference type="Pfam" id="PF02823">
    <property type="entry name" value="ATP-synt_DE_N"/>
    <property type="match status" value="1"/>
</dbReference>
<protein>
    <recommendedName>
        <fullName evidence="8">ATP synthase epsilon chain</fullName>
    </recommendedName>
    <alternativeName>
        <fullName evidence="8">ATP synthase F1 sector epsilon subunit</fullName>
    </alternativeName>
    <alternativeName>
        <fullName evidence="8">F-ATPase epsilon subunit</fullName>
    </alternativeName>
</protein>
<keyword evidence="4 8" id="KW-0406">Ion transport</keyword>
<dbReference type="AlphaFoldDB" id="A0A0N9N2B3"/>
<dbReference type="PANTHER" id="PTHR13822:SF10">
    <property type="entry name" value="ATP SYNTHASE EPSILON CHAIN, CHLOROPLASTIC"/>
    <property type="match status" value="1"/>
</dbReference>
<evidence type="ECO:0000256" key="4">
    <source>
        <dbReference type="ARBA" id="ARBA00023065"/>
    </source>
</evidence>
<feature type="domain" description="ATP synthase F1 complex delta/epsilon subunit N-terminal" evidence="10">
    <location>
        <begin position="6"/>
        <end position="86"/>
    </location>
</feature>
<evidence type="ECO:0000256" key="8">
    <source>
        <dbReference type="HAMAP-Rule" id="MF_00530"/>
    </source>
</evidence>
<evidence type="ECO:0000256" key="7">
    <source>
        <dbReference type="ARBA" id="ARBA00023310"/>
    </source>
</evidence>
<dbReference type="InterPro" id="IPR001469">
    <property type="entry name" value="ATP_synth_F1_dsu/esu"/>
</dbReference>
<dbReference type="GO" id="GO:0005524">
    <property type="term" value="F:ATP binding"/>
    <property type="evidence" value="ECO:0007669"/>
    <property type="project" value="UniProtKB-UniRule"/>
</dbReference>
<dbReference type="NCBIfam" id="TIGR01216">
    <property type="entry name" value="ATP_synt_epsi"/>
    <property type="match status" value="1"/>
</dbReference>
<dbReference type="InterPro" id="IPR020546">
    <property type="entry name" value="ATP_synth_F1_dsu/esu_N"/>
</dbReference>
<proteinExistence type="inferred from homology"/>
<accession>A0A0N9N2B3</accession>
<keyword evidence="6 8" id="KW-0139">CF(1)</keyword>
<keyword evidence="5 8" id="KW-0472">Membrane</keyword>